<dbReference type="EMBL" id="KZ502155">
    <property type="protein sequence ID" value="PKU82804.1"/>
    <property type="molecule type" value="Genomic_DNA"/>
</dbReference>
<reference evidence="2 3" key="2">
    <citation type="journal article" date="2017" name="Nature">
        <title>The Apostasia genome and the evolution of orchids.</title>
        <authorList>
            <person name="Zhang G.Q."/>
            <person name="Liu K.W."/>
            <person name="Li Z."/>
            <person name="Lohaus R."/>
            <person name="Hsiao Y.Y."/>
            <person name="Niu S.C."/>
            <person name="Wang J.Y."/>
            <person name="Lin Y.C."/>
            <person name="Xu Q."/>
            <person name="Chen L.J."/>
            <person name="Yoshida K."/>
            <person name="Fujiwara S."/>
            <person name="Wang Z.W."/>
            <person name="Zhang Y.Q."/>
            <person name="Mitsuda N."/>
            <person name="Wang M."/>
            <person name="Liu G.H."/>
            <person name="Pecoraro L."/>
            <person name="Huang H.X."/>
            <person name="Xiao X.J."/>
            <person name="Lin M."/>
            <person name="Wu X.Y."/>
            <person name="Wu W.L."/>
            <person name="Chen Y.Y."/>
            <person name="Chang S.B."/>
            <person name="Sakamoto S."/>
            <person name="Ohme-Takagi M."/>
            <person name="Yagi M."/>
            <person name="Zeng S.J."/>
            <person name="Shen C.Y."/>
            <person name="Yeh C.M."/>
            <person name="Luo Y.B."/>
            <person name="Tsai W.C."/>
            <person name="Van de Peer Y."/>
            <person name="Liu Z.J."/>
        </authorList>
    </citation>
    <scope>NUCLEOTIDE SEQUENCE [LARGE SCALE GENOMIC DNA]</scope>
    <source>
        <tissue evidence="2">The whole plant</tissue>
    </source>
</reference>
<organism evidence="2 3">
    <name type="scientific">Dendrobium catenatum</name>
    <dbReference type="NCBI Taxonomy" id="906689"/>
    <lineage>
        <taxon>Eukaryota</taxon>
        <taxon>Viridiplantae</taxon>
        <taxon>Streptophyta</taxon>
        <taxon>Embryophyta</taxon>
        <taxon>Tracheophyta</taxon>
        <taxon>Spermatophyta</taxon>
        <taxon>Magnoliopsida</taxon>
        <taxon>Liliopsida</taxon>
        <taxon>Asparagales</taxon>
        <taxon>Orchidaceae</taxon>
        <taxon>Epidendroideae</taxon>
        <taxon>Malaxideae</taxon>
        <taxon>Dendrobiinae</taxon>
        <taxon>Dendrobium</taxon>
    </lineage>
</organism>
<evidence type="ECO:0000313" key="3">
    <source>
        <dbReference type="Proteomes" id="UP000233837"/>
    </source>
</evidence>
<sequence length="95" mass="10612">MAMGNILDSETAIGGHQSDWTVARDAETVAMRVGTTIQHFEILLDSNRVGQQLYALQDTLVNPKRSSRITWKQVFGNSSKERNHREDGFGEGGYD</sequence>
<feature type="compositionally biased region" description="Basic and acidic residues" evidence="1">
    <location>
        <begin position="79"/>
        <end position="88"/>
    </location>
</feature>
<evidence type="ECO:0000313" key="2">
    <source>
        <dbReference type="EMBL" id="PKU82804.1"/>
    </source>
</evidence>
<gene>
    <name evidence="2" type="ORF">MA16_Dca006102</name>
</gene>
<dbReference type="AlphaFoldDB" id="A0A2I0X4F8"/>
<name>A0A2I0X4F8_9ASPA</name>
<reference evidence="2 3" key="1">
    <citation type="journal article" date="2016" name="Sci. Rep.">
        <title>The Dendrobium catenatum Lindl. genome sequence provides insights into polysaccharide synthase, floral development and adaptive evolution.</title>
        <authorList>
            <person name="Zhang G.Q."/>
            <person name="Xu Q."/>
            <person name="Bian C."/>
            <person name="Tsai W.C."/>
            <person name="Yeh C.M."/>
            <person name="Liu K.W."/>
            <person name="Yoshida K."/>
            <person name="Zhang L.S."/>
            <person name="Chang S.B."/>
            <person name="Chen F."/>
            <person name="Shi Y."/>
            <person name="Su Y.Y."/>
            <person name="Zhang Y.Q."/>
            <person name="Chen L.J."/>
            <person name="Yin Y."/>
            <person name="Lin M."/>
            <person name="Huang H."/>
            <person name="Deng H."/>
            <person name="Wang Z.W."/>
            <person name="Zhu S.L."/>
            <person name="Zhao X."/>
            <person name="Deng C."/>
            <person name="Niu S.C."/>
            <person name="Huang J."/>
            <person name="Wang M."/>
            <person name="Liu G.H."/>
            <person name="Yang H.J."/>
            <person name="Xiao X.J."/>
            <person name="Hsiao Y.Y."/>
            <person name="Wu W.L."/>
            <person name="Chen Y.Y."/>
            <person name="Mitsuda N."/>
            <person name="Ohme-Takagi M."/>
            <person name="Luo Y.B."/>
            <person name="Van de Peer Y."/>
            <person name="Liu Z.J."/>
        </authorList>
    </citation>
    <scope>NUCLEOTIDE SEQUENCE [LARGE SCALE GENOMIC DNA]</scope>
    <source>
        <tissue evidence="2">The whole plant</tissue>
    </source>
</reference>
<feature type="region of interest" description="Disordered" evidence="1">
    <location>
        <begin position="75"/>
        <end position="95"/>
    </location>
</feature>
<dbReference type="Proteomes" id="UP000233837">
    <property type="component" value="Unassembled WGS sequence"/>
</dbReference>
<keyword evidence="3" id="KW-1185">Reference proteome</keyword>
<protein>
    <submittedName>
        <fullName evidence="2">Uncharacterized protein</fullName>
    </submittedName>
</protein>
<evidence type="ECO:0000256" key="1">
    <source>
        <dbReference type="SAM" id="MobiDB-lite"/>
    </source>
</evidence>
<accession>A0A2I0X4F8</accession>
<proteinExistence type="predicted"/>